<dbReference type="AlphaFoldDB" id="A0A165EX00"/>
<proteinExistence type="predicted"/>
<sequence>MDIILPQRHANLDLHLAVDRDLLASDMFIPQPRRGPRYGLLRPPLAQRVPEVVAELPVLEPHKHRLRIVHHEPHAHPVHPSLAFHHVGALAKSLFACAVPVELVRLGVYAFAAQDACVFVHIDARDPVVVPAFLVRDLSAGCVLVLATTFLACDGTVSELAGARGPLGTVLRLHRYHRDSRHVLAIHTVHGDGKLRLRRRRLTQHQRPIVRRA</sequence>
<dbReference type="InParanoid" id="A0A165EX00"/>
<name>A0A165EX00_EXIGL</name>
<gene>
    <name evidence="1" type="ORF">EXIGLDRAFT_192498</name>
</gene>
<dbReference type="EMBL" id="KV426112">
    <property type="protein sequence ID" value="KZV87885.1"/>
    <property type="molecule type" value="Genomic_DNA"/>
</dbReference>
<organism evidence="1 2">
    <name type="scientific">Exidia glandulosa HHB12029</name>
    <dbReference type="NCBI Taxonomy" id="1314781"/>
    <lineage>
        <taxon>Eukaryota</taxon>
        <taxon>Fungi</taxon>
        <taxon>Dikarya</taxon>
        <taxon>Basidiomycota</taxon>
        <taxon>Agaricomycotina</taxon>
        <taxon>Agaricomycetes</taxon>
        <taxon>Auriculariales</taxon>
        <taxon>Exidiaceae</taxon>
        <taxon>Exidia</taxon>
    </lineage>
</organism>
<dbReference type="Proteomes" id="UP000077266">
    <property type="component" value="Unassembled WGS sequence"/>
</dbReference>
<protein>
    <submittedName>
        <fullName evidence="1">Uncharacterized protein</fullName>
    </submittedName>
</protein>
<evidence type="ECO:0000313" key="2">
    <source>
        <dbReference type="Proteomes" id="UP000077266"/>
    </source>
</evidence>
<keyword evidence="2" id="KW-1185">Reference proteome</keyword>
<accession>A0A165EX00</accession>
<evidence type="ECO:0000313" key="1">
    <source>
        <dbReference type="EMBL" id="KZV87885.1"/>
    </source>
</evidence>
<reference evidence="1 2" key="1">
    <citation type="journal article" date="2016" name="Mol. Biol. Evol.">
        <title>Comparative Genomics of Early-Diverging Mushroom-Forming Fungi Provides Insights into the Origins of Lignocellulose Decay Capabilities.</title>
        <authorList>
            <person name="Nagy L.G."/>
            <person name="Riley R."/>
            <person name="Tritt A."/>
            <person name="Adam C."/>
            <person name="Daum C."/>
            <person name="Floudas D."/>
            <person name="Sun H."/>
            <person name="Yadav J.S."/>
            <person name="Pangilinan J."/>
            <person name="Larsson K.H."/>
            <person name="Matsuura K."/>
            <person name="Barry K."/>
            <person name="Labutti K."/>
            <person name="Kuo R."/>
            <person name="Ohm R.A."/>
            <person name="Bhattacharya S.S."/>
            <person name="Shirouzu T."/>
            <person name="Yoshinaga Y."/>
            <person name="Martin F.M."/>
            <person name="Grigoriev I.V."/>
            <person name="Hibbett D.S."/>
        </authorList>
    </citation>
    <scope>NUCLEOTIDE SEQUENCE [LARGE SCALE GENOMIC DNA]</scope>
    <source>
        <strain evidence="1 2">HHB12029</strain>
    </source>
</reference>